<protein>
    <submittedName>
        <fullName evidence="1">Uncharacterized protein</fullName>
    </submittedName>
</protein>
<dbReference type="EMBL" id="BKCJ011881765">
    <property type="protein sequence ID" value="GFD60734.1"/>
    <property type="molecule type" value="Genomic_DNA"/>
</dbReference>
<feature type="non-terminal residue" evidence="1">
    <location>
        <position position="80"/>
    </location>
</feature>
<evidence type="ECO:0000313" key="1">
    <source>
        <dbReference type="EMBL" id="GFD60734.1"/>
    </source>
</evidence>
<sequence length="80" mass="8896">ALLERKEASELQEIQQHQALELAQFSIELQEQTQLLEAESRKALLASQKIADQRALFYYQLVDEGVSVGERAAAASHSVA</sequence>
<proteinExistence type="predicted"/>
<accession>A0A699XY98</accession>
<name>A0A699XY98_TANCI</name>
<dbReference type="AlphaFoldDB" id="A0A699XY98"/>
<gene>
    <name evidence="1" type="ORF">Tci_932703</name>
</gene>
<feature type="non-terminal residue" evidence="1">
    <location>
        <position position="1"/>
    </location>
</feature>
<organism evidence="1">
    <name type="scientific">Tanacetum cinerariifolium</name>
    <name type="common">Dalmatian daisy</name>
    <name type="synonym">Chrysanthemum cinerariifolium</name>
    <dbReference type="NCBI Taxonomy" id="118510"/>
    <lineage>
        <taxon>Eukaryota</taxon>
        <taxon>Viridiplantae</taxon>
        <taxon>Streptophyta</taxon>
        <taxon>Embryophyta</taxon>
        <taxon>Tracheophyta</taxon>
        <taxon>Spermatophyta</taxon>
        <taxon>Magnoliopsida</taxon>
        <taxon>eudicotyledons</taxon>
        <taxon>Gunneridae</taxon>
        <taxon>Pentapetalae</taxon>
        <taxon>asterids</taxon>
        <taxon>campanulids</taxon>
        <taxon>Asterales</taxon>
        <taxon>Asteraceae</taxon>
        <taxon>Asteroideae</taxon>
        <taxon>Anthemideae</taxon>
        <taxon>Anthemidinae</taxon>
        <taxon>Tanacetum</taxon>
    </lineage>
</organism>
<comment type="caution">
    <text evidence="1">The sequence shown here is derived from an EMBL/GenBank/DDBJ whole genome shotgun (WGS) entry which is preliminary data.</text>
</comment>
<reference evidence="1" key="1">
    <citation type="journal article" date="2019" name="Sci. Rep.">
        <title>Draft genome of Tanacetum cinerariifolium, the natural source of mosquito coil.</title>
        <authorList>
            <person name="Yamashiro T."/>
            <person name="Shiraishi A."/>
            <person name="Satake H."/>
            <person name="Nakayama K."/>
        </authorList>
    </citation>
    <scope>NUCLEOTIDE SEQUENCE</scope>
</reference>